<gene>
    <name evidence="2" type="ORF">Anas_06298</name>
</gene>
<accession>A0A5N5SV70</accession>
<reference evidence="2 3" key="1">
    <citation type="journal article" date="2019" name="PLoS Biol.">
        <title>Sex chromosomes control vertical transmission of feminizing Wolbachia symbionts in an isopod.</title>
        <authorList>
            <person name="Becking T."/>
            <person name="Chebbi M.A."/>
            <person name="Giraud I."/>
            <person name="Moumen B."/>
            <person name="Laverre T."/>
            <person name="Caubet Y."/>
            <person name="Peccoud J."/>
            <person name="Gilbert C."/>
            <person name="Cordaux R."/>
        </authorList>
    </citation>
    <scope>NUCLEOTIDE SEQUENCE [LARGE SCALE GENOMIC DNA]</scope>
    <source>
        <strain evidence="2">ANa2</strain>
        <tissue evidence="2">Whole body excluding digestive tract and cuticle</tissue>
    </source>
</reference>
<feature type="transmembrane region" description="Helical" evidence="1">
    <location>
        <begin position="21"/>
        <end position="41"/>
    </location>
</feature>
<evidence type="ECO:0000313" key="3">
    <source>
        <dbReference type="Proteomes" id="UP000326759"/>
    </source>
</evidence>
<dbReference type="EMBL" id="SEYY01019755">
    <property type="protein sequence ID" value="KAB7497922.1"/>
    <property type="molecule type" value="Genomic_DNA"/>
</dbReference>
<dbReference type="Proteomes" id="UP000326759">
    <property type="component" value="Unassembled WGS sequence"/>
</dbReference>
<keyword evidence="3" id="KW-1185">Reference proteome</keyword>
<evidence type="ECO:0000256" key="1">
    <source>
        <dbReference type="SAM" id="Phobius"/>
    </source>
</evidence>
<keyword evidence="1" id="KW-0472">Membrane</keyword>
<protein>
    <submittedName>
        <fullName evidence="2">Uncharacterized protein</fullName>
    </submittedName>
</protein>
<proteinExistence type="predicted"/>
<evidence type="ECO:0000313" key="2">
    <source>
        <dbReference type="EMBL" id="KAB7497922.1"/>
    </source>
</evidence>
<sequence>MKFSPSNSFNFQNKSWRKSKTFFKFIVCVLIGGWLILKVLAPRTGGENSTENVNDSIFSEGISDDYLDNTNILVAKIARKNYPIFHYEDAKRIMIL</sequence>
<feature type="non-terminal residue" evidence="2">
    <location>
        <position position="96"/>
    </location>
</feature>
<comment type="caution">
    <text evidence="2">The sequence shown here is derived from an EMBL/GenBank/DDBJ whole genome shotgun (WGS) entry which is preliminary data.</text>
</comment>
<dbReference type="AlphaFoldDB" id="A0A5N5SV70"/>
<keyword evidence="1" id="KW-0812">Transmembrane</keyword>
<name>A0A5N5SV70_9CRUS</name>
<keyword evidence="1" id="KW-1133">Transmembrane helix</keyword>
<organism evidence="2 3">
    <name type="scientific">Armadillidium nasatum</name>
    <dbReference type="NCBI Taxonomy" id="96803"/>
    <lineage>
        <taxon>Eukaryota</taxon>
        <taxon>Metazoa</taxon>
        <taxon>Ecdysozoa</taxon>
        <taxon>Arthropoda</taxon>
        <taxon>Crustacea</taxon>
        <taxon>Multicrustacea</taxon>
        <taxon>Malacostraca</taxon>
        <taxon>Eumalacostraca</taxon>
        <taxon>Peracarida</taxon>
        <taxon>Isopoda</taxon>
        <taxon>Oniscidea</taxon>
        <taxon>Crinocheta</taxon>
        <taxon>Armadillidiidae</taxon>
        <taxon>Armadillidium</taxon>
    </lineage>
</organism>